<evidence type="ECO:0000259" key="2">
    <source>
        <dbReference type="Pfam" id="PF06181"/>
    </source>
</evidence>
<keyword evidence="1" id="KW-0812">Transmembrane</keyword>
<feature type="domain" description="Urate oxidase N-terminal" evidence="2">
    <location>
        <begin position="4"/>
        <end position="296"/>
    </location>
</feature>
<dbReference type="Proteomes" id="UP001596045">
    <property type="component" value="Unassembled WGS sequence"/>
</dbReference>
<evidence type="ECO:0000313" key="4">
    <source>
        <dbReference type="Proteomes" id="UP001596045"/>
    </source>
</evidence>
<accession>A0ABW0MCQ2</accession>
<dbReference type="Pfam" id="PF06181">
    <property type="entry name" value="Urate_ox_N"/>
    <property type="match status" value="1"/>
</dbReference>
<keyword evidence="4" id="KW-1185">Reference proteome</keyword>
<evidence type="ECO:0000313" key="3">
    <source>
        <dbReference type="EMBL" id="MFC5474742.1"/>
    </source>
</evidence>
<name>A0ABW0MCQ2_9BURK</name>
<reference evidence="4" key="1">
    <citation type="journal article" date="2019" name="Int. J. Syst. Evol. Microbiol.">
        <title>The Global Catalogue of Microorganisms (GCM) 10K type strain sequencing project: providing services to taxonomists for standard genome sequencing and annotation.</title>
        <authorList>
            <consortium name="The Broad Institute Genomics Platform"/>
            <consortium name="The Broad Institute Genome Sequencing Center for Infectious Disease"/>
            <person name="Wu L."/>
            <person name="Ma J."/>
        </authorList>
    </citation>
    <scope>NUCLEOTIDE SEQUENCE [LARGE SCALE GENOMIC DNA]</scope>
    <source>
        <strain evidence="4">JCM 17066</strain>
    </source>
</reference>
<keyword evidence="1" id="KW-0472">Membrane</keyword>
<dbReference type="InterPro" id="IPR036909">
    <property type="entry name" value="Cyt_c-like_dom_sf"/>
</dbReference>
<dbReference type="SUPFAM" id="SSF46626">
    <property type="entry name" value="Cytochrome c"/>
    <property type="match status" value="1"/>
</dbReference>
<organism evidence="3 4">
    <name type="scientific">Paraherbaspirillum soli</name>
    <dbReference type="NCBI Taxonomy" id="631222"/>
    <lineage>
        <taxon>Bacteria</taxon>
        <taxon>Pseudomonadati</taxon>
        <taxon>Pseudomonadota</taxon>
        <taxon>Betaproteobacteria</taxon>
        <taxon>Burkholderiales</taxon>
        <taxon>Oxalobacteraceae</taxon>
        <taxon>Paraherbaspirillum</taxon>
    </lineage>
</organism>
<sequence length="403" mass="43809">MAAFIIEWLTTGVRWLHVIAAVAWLGASFYFQGLARKFKRRAATPAEAEADVWEVRGLGFYQIAKYLAPPKAMPPPEELVWYRWQANTTWMSGFALLTLVYYVGAQRYLIDPAVLDVPAWAAIALSVSGLAATWLVYDALCRSPLVRNGRLLGVIAFLLLAALAYACSCVFSARGAFMQLGATMGTVMLANVFFFIIPTLRKVVAAIPAGQRIDPDLLTQYGQRSLHNNYLSLPVVFMMIGNHSPLAFATGYSWLIVSLIVLIGAAIRHFFNTMHATRRKLVWPWCTAAALFACVIGLSALGSRSASTVLAAGPPQAVRLAEIKPIVLARCSMCHAAQPVWPGISAPPKGVMLQTSEQILIHAADINREALLSSAMPPANLTGITDAERARIGQWILAGARAD</sequence>
<feature type="transmembrane region" description="Helical" evidence="1">
    <location>
        <begin position="283"/>
        <end position="302"/>
    </location>
</feature>
<gene>
    <name evidence="3" type="ORF">ACFPM8_12330</name>
</gene>
<feature type="transmembrane region" description="Helical" evidence="1">
    <location>
        <begin position="88"/>
        <end position="105"/>
    </location>
</feature>
<feature type="transmembrane region" description="Helical" evidence="1">
    <location>
        <begin position="179"/>
        <end position="197"/>
    </location>
</feature>
<dbReference type="RefSeq" id="WP_378997852.1">
    <property type="nucleotide sequence ID" value="NZ_JBHSMT010000023.1"/>
</dbReference>
<comment type="caution">
    <text evidence="3">The sequence shown here is derived from an EMBL/GenBank/DDBJ whole genome shotgun (WGS) entry which is preliminary data.</text>
</comment>
<evidence type="ECO:0000256" key="1">
    <source>
        <dbReference type="SAM" id="Phobius"/>
    </source>
</evidence>
<keyword evidence="1" id="KW-1133">Transmembrane helix</keyword>
<proteinExistence type="predicted"/>
<dbReference type="EMBL" id="JBHSMT010000023">
    <property type="protein sequence ID" value="MFC5474742.1"/>
    <property type="molecule type" value="Genomic_DNA"/>
</dbReference>
<feature type="transmembrane region" description="Helical" evidence="1">
    <location>
        <begin position="149"/>
        <end position="173"/>
    </location>
</feature>
<protein>
    <submittedName>
        <fullName evidence="3">Urate hydroxylase PuuD</fullName>
    </submittedName>
</protein>
<feature type="transmembrane region" description="Helical" evidence="1">
    <location>
        <begin position="254"/>
        <end position="271"/>
    </location>
</feature>
<dbReference type="InterPro" id="IPR010389">
    <property type="entry name" value="Urate_ox_N"/>
</dbReference>
<feature type="transmembrane region" description="Helical" evidence="1">
    <location>
        <begin position="117"/>
        <end position="137"/>
    </location>
</feature>
<feature type="transmembrane region" description="Helical" evidence="1">
    <location>
        <begin position="12"/>
        <end position="31"/>
    </location>
</feature>